<proteinExistence type="predicted"/>
<reference evidence="2" key="1">
    <citation type="submission" date="2017-10" db="EMBL/GenBank/DDBJ databases">
        <authorList>
            <person name="Peters D.L."/>
        </authorList>
    </citation>
    <scope>NUCLEOTIDE SEQUENCE [LARGE SCALE GENOMIC DNA]</scope>
</reference>
<organism evidence="1 2">
    <name type="scientific">Stenotrophomonas phage vB_SmaS_DLP_5</name>
    <dbReference type="NCBI Taxonomy" id="2044561"/>
    <lineage>
        <taxon>Viruses</taxon>
        <taxon>Duplodnaviria</taxon>
        <taxon>Heunggongvirae</taxon>
        <taxon>Uroviricota</taxon>
        <taxon>Caudoviricetes</taxon>
        <taxon>Delepquintavirus</taxon>
        <taxon>Delepquintavirus DLP5</taxon>
    </lineage>
</organism>
<evidence type="ECO:0000313" key="1">
    <source>
        <dbReference type="EMBL" id="ATS92327.1"/>
    </source>
</evidence>
<keyword evidence="2" id="KW-1185">Reference proteome</keyword>
<dbReference type="Proteomes" id="UP000241675">
    <property type="component" value="Segment"/>
</dbReference>
<dbReference type="EMBL" id="MG189906">
    <property type="protein sequence ID" value="ATS92327.1"/>
    <property type="molecule type" value="Genomic_DNA"/>
</dbReference>
<sequence>MSFGDYIESQFPGIKWNGRSHIHRSICGNFGMDQQYDSLGQAMELVHKSAMGLALWNYLQQKFGEMDWQVVAEEFRAIILVDVYRHLNGEGDTKTPQKIRNPVTGNVFHRLAIKGDIVGGVRIWHNGGLNFGFRFRLAGMDKDDHTSVPLIARKKALDSIKMAEEVVKKFNIAEPTVEEETKIRKHVTVK</sequence>
<protein>
    <submittedName>
        <fullName evidence="1">Uncharacterized protein</fullName>
    </submittedName>
</protein>
<accession>A0A2D2W2G1</accession>
<gene>
    <name evidence="1" type="ORF">DLP05_136</name>
</gene>
<evidence type="ECO:0000313" key="2">
    <source>
        <dbReference type="Proteomes" id="UP000241675"/>
    </source>
</evidence>
<name>A0A2D2W2G1_9CAUD</name>
<reference evidence="1 2" key="2">
    <citation type="submission" date="2017-11" db="EMBL/GenBank/DDBJ databases">
        <title>Lysogenic conversion of Stenotrophomonas maltophilia by temperate phage DLP4.</title>
        <authorList>
            <person name="Dennis J."/>
            <person name="Stothard P."/>
        </authorList>
    </citation>
    <scope>NUCLEOTIDE SEQUENCE [LARGE SCALE GENOMIC DNA]</scope>
</reference>